<name>A0ABT8TUJ0_9ACTN</name>
<dbReference type="EMBL" id="JAULSC010000023">
    <property type="protein sequence ID" value="MDO3397630.1"/>
    <property type="molecule type" value="Genomic_DNA"/>
</dbReference>
<accession>A0ABT8TUJ0</accession>
<proteinExistence type="predicted"/>
<comment type="caution">
    <text evidence="2">The sequence shown here is derived from an EMBL/GenBank/DDBJ whole genome shotgun (WGS) entry which is preliminary data.</text>
</comment>
<dbReference type="Proteomes" id="UP001168363">
    <property type="component" value="Unassembled WGS sequence"/>
</dbReference>
<dbReference type="Pfam" id="PF12680">
    <property type="entry name" value="SnoaL_2"/>
    <property type="match status" value="1"/>
</dbReference>
<evidence type="ECO:0000259" key="1">
    <source>
        <dbReference type="Pfam" id="PF12680"/>
    </source>
</evidence>
<sequence>MFWSDDDVRGVDVAASNERIREVVESYVSLVAEGTAAEIVALFAEGATVEDPVGSAVRTTREEIAEFYGTLEGLKQETRLVECRIAGGEAAFHFEVRTITDGATFTLAPFDVMSFDDEGRITSMRAFWSDTDMTVS</sequence>
<gene>
    <name evidence="2" type="ORF">QWJ41_18020</name>
</gene>
<dbReference type="SUPFAM" id="SSF54427">
    <property type="entry name" value="NTF2-like"/>
    <property type="match status" value="1"/>
</dbReference>
<evidence type="ECO:0000313" key="2">
    <source>
        <dbReference type="EMBL" id="MDO3397630.1"/>
    </source>
</evidence>
<dbReference type="InterPro" id="IPR037401">
    <property type="entry name" value="SnoaL-like"/>
</dbReference>
<dbReference type="Gene3D" id="3.10.450.50">
    <property type="match status" value="1"/>
</dbReference>
<keyword evidence="3" id="KW-1185">Reference proteome</keyword>
<reference evidence="2" key="1">
    <citation type="submission" date="2023-06" db="EMBL/GenBank/DDBJ databases">
        <title>Genome sequence of Nocardioides sp. SOB44.</title>
        <authorList>
            <person name="Zhang G."/>
        </authorList>
    </citation>
    <scope>NUCLEOTIDE SEQUENCE</scope>
    <source>
        <strain evidence="2">SOB44</strain>
    </source>
</reference>
<evidence type="ECO:0000313" key="3">
    <source>
        <dbReference type="Proteomes" id="UP001168363"/>
    </source>
</evidence>
<organism evidence="2 3">
    <name type="scientific">Nocardioides cremeus</name>
    <dbReference type="NCBI Taxonomy" id="3058044"/>
    <lineage>
        <taxon>Bacteria</taxon>
        <taxon>Bacillati</taxon>
        <taxon>Actinomycetota</taxon>
        <taxon>Actinomycetes</taxon>
        <taxon>Propionibacteriales</taxon>
        <taxon>Nocardioidaceae</taxon>
        <taxon>Nocardioides</taxon>
    </lineage>
</organism>
<protein>
    <submittedName>
        <fullName evidence="2">Nuclear transport factor 2 family protein</fullName>
    </submittedName>
</protein>
<dbReference type="InterPro" id="IPR032710">
    <property type="entry name" value="NTF2-like_dom_sf"/>
</dbReference>
<feature type="domain" description="SnoaL-like" evidence="1">
    <location>
        <begin position="24"/>
        <end position="123"/>
    </location>
</feature>